<evidence type="ECO:0000256" key="2">
    <source>
        <dbReference type="ARBA" id="ARBA00022475"/>
    </source>
</evidence>
<feature type="transmembrane region" description="Helical" evidence="6">
    <location>
        <begin position="239"/>
        <end position="259"/>
    </location>
</feature>
<dbReference type="EMBL" id="JAXAVU010000007">
    <property type="protein sequence ID" value="MDX8143178.1"/>
    <property type="molecule type" value="Genomic_DNA"/>
</dbReference>
<evidence type="ECO:0000256" key="6">
    <source>
        <dbReference type="SAM" id="Phobius"/>
    </source>
</evidence>
<reference evidence="8 9" key="2">
    <citation type="submission" date="2023-11" db="EMBL/GenBank/DDBJ databases">
        <authorList>
            <person name="Lara A.C."/>
            <person name="Chronakova A."/>
        </authorList>
    </citation>
    <scope>NUCLEOTIDE SEQUENCE [LARGE SCALE GENOMIC DNA]</scope>
    <source>
        <strain evidence="8 9">BCCO 10_0061</strain>
    </source>
</reference>
<sequence length="343" mass="35166">MSSNRTAQLPRAAIAAGLVGAVALGVAGALVLTAVAPVPGLPEPGAVVRFGLPVVRAVLFVAAVVTVGLSVLPKLLGFDRPALTEPVLGTVRRAAVVSSAVWVLAALAMVLLLVAELRPGQQIGIGHVLEFMRKVGAGQALAMSAVSALVYFNIALLAVRSGESVPAELRMLVALFALLPLPVGGHAANFGLLWGGHGLLMASMELHVIAASLWTGGLAVLVYFVSARRDLLAAALPRFSKLATVCLLLVLVTGTINALVQLATTPLVELPGGLFTTGYGQLVLLKSVCLVLLAALGGRIRFRLLPLIAARRSAPLVAWAAAEVVVMGVAFGLAVVLSRTPAI</sequence>
<feature type="transmembrane region" description="Helical" evidence="6">
    <location>
        <begin position="135"/>
        <end position="159"/>
    </location>
</feature>
<feature type="transmembrane region" description="Helical" evidence="6">
    <location>
        <begin position="171"/>
        <end position="194"/>
    </location>
</feature>
<feature type="transmembrane region" description="Helical" evidence="6">
    <location>
        <begin position="12"/>
        <end position="34"/>
    </location>
</feature>
<keyword evidence="3 6" id="KW-0812">Transmembrane</keyword>
<proteinExistence type="predicted"/>
<evidence type="ECO:0000256" key="4">
    <source>
        <dbReference type="ARBA" id="ARBA00022989"/>
    </source>
</evidence>
<keyword evidence="5 6" id="KW-0472">Membrane</keyword>
<name>A0ABU4UWL4_9PSEU</name>
<dbReference type="PANTHER" id="PTHR34820:SF4">
    <property type="entry name" value="INNER MEMBRANE PROTEIN YEBZ"/>
    <property type="match status" value="1"/>
</dbReference>
<gene>
    <name evidence="8" type="ORF">SK854_13710</name>
</gene>
<keyword evidence="2" id="KW-1003">Cell membrane</keyword>
<evidence type="ECO:0000256" key="5">
    <source>
        <dbReference type="ARBA" id="ARBA00023136"/>
    </source>
</evidence>
<feature type="transmembrane region" description="Helical" evidence="6">
    <location>
        <begin position="279"/>
        <end position="296"/>
    </location>
</feature>
<accession>A0ABU4UWL4</accession>
<feature type="transmembrane region" description="Helical" evidence="6">
    <location>
        <begin position="316"/>
        <end position="337"/>
    </location>
</feature>
<evidence type="ECO:0000259" key="7">
    <source>
        <dbReference type="Pfam" id="PF05425"/>
    </source>
</evidence>
<feature type="transmembrane region" description="Helical" evidence="6">
    <location>
        <begin position="94"/>
        <end position="115"/>
    </location>
</feature>
<comment type="caution">
    <text evidence="8">The sequence shown here is derived from an EMBL/GenBank/DDBJ whole genome shotgun (WGS) entry which is preliminary data.</text>
</comment>
<evidence type="ECO:0000313" key="9">
    <source>
        <dbReference type="Proteomes" id="UP001285352"/>
    </source>
</evidence>
<feature type="transmembrane region" description="Helical" evidence="6">
    <location>
        <begin position="206"/>
        <end position="227"/>
    </location>
</feature>
<dbReference type="Pfam" id="PF05425">
    <property type="entry name" value="CopD"/>
    <property type="match status" value="1"/>
</dbReference>
<evidence type="ECO:0000256" key="3">
    <source>
        <dbReference type="ARBA" id="ARBA00022692"/>
    </source>
</evidence>
<reference evidence="8 9" key="1">
    <citation type="submission" date="2023-11" db="EMBL/GenBank/DDBJ databases">
        <title>Lentzea sokolovensis, sp. nov., Lentzea kristufkii, sp. nov., and Lentzea miocenensis, sp. nov., rare actinobacteria from Sokolov Coal Basin, Miocene lacustrine sediment, Czech Republic.</title>
        <authorList>
            <person name="Lara A."/>
            <person name="Kotroba L."/>
            <person name="Nouioui I."/>
            <person name="Neumann-Schaal M."/>
            <person name="Mast Y."/>
            <person name="Chronakova A."/>
        </authorList>
    </citation>
    <scope>NUCLEOTIDE SEQUENCE [LARGE SCALE GENOMIC DNA]</scope>
    <source>
        <strain evidence="8 9">BCCO 10_0061</strain>
    </source>
</reference>
<organism evidence="8 9">
    <name type="scientific">Lentzea sokolovensis</name>
    <dbReference type="NCBI Taxonomy" id="3095429"/>
    <lineage>
        <taxon>Bacteria</taxon>
        <taxon>Bacillati</taxon>
        <taxon>Actinomycetota</taxon>
        <taxon>Actinomycetes</taxon>
        <taxon>Pseudonocardiales</taxon>
        <taxon>Pseudonocardiaceae</taxon>
        <taxon>Lentzea</taxon>
    </lineage>
</organism>
<evidence type="ECO:0000256" key="1">
    <source>
        <dbReference type="ARBA" id="ARBA00004651"/>
    </source>
</evidence>
<feature type="transmembrane region" description="Helical" evidence="6">
    <location>
        <begin position="54"/>
        <end position="73"/>
    </location>
</feature>
<protein>
    <submittedName>
        <fullName evidence="8">CopD family protein</fullName>
    </submittedName>
</protein>
<dbReference type="RefSeq" id="WP_319975459.1">
    <property type="nucleotide sequence ID" value="NZ_JAXAVU010000007.1"/>
</dbReference>
<feature type="domain" description="Copper resistance protein D" evidence="7">
    <location>
        <begin position="234"/>
        <end position="337"/>
    </location>
</feature>
<keyword evidence="4 6" id="KW-1133">Transmembrane helix</keyword>
<dbReference type="InterPro" id="IPR032694">
    <property type="entry name" value="CopC/D"/>
</dbReference>
<dbReference type="Proteomes" id="UP001285352">
    <property type="component" value="Unassembled WGS sequence"/>
</dbReference>
<dbReference type="PANTHER" id="PTHR34820">
    <property type="entry name" value="INNER MEMBRANE PROTEIN YEBZ"/>
    <property type="match status" value="1"/>
</dbReference>
<evidence type="ECO:0000313" key="8">
    <source>
        <dbReference type="EMBL" id="MDX8143178.1"/>
    </source>
</evidence>
<comment type="subcellular location">
    <subcellularLocation>
        <location evidence="1">Cell membrane</location>
        <topology evidence="1">Multi-pass membrane protein</topology>
    </subcellularLocation>
</comment>
<dbReference type="InterPro" id="IPR008457">
    <property type="entry name" value="Cu-R_CopD_dom"/>
</dbReference>
<keyword evidence="9" id="KW-1185">Reference proteome</keyword>